<sequence length="179" mass="19778">MMKRAARSPRLDVEMAEVDNPYWTPAHAKDRTNPRKVHALRNANESPLVLMESRGTITPLQAAAGLRFRMLYERVMAGPPSPGDIRERVDGGGGRADAMSESRMQAGRELALAAREIGRAEYWLVRSVCGEGQSLREIAMRTKVRRPSAAVALRHALDRLAEVWNLASKGTVAAHRRAA</sequence>
<dbReference type="Pfam" id="PF20057">
    <property type="entry name" value="DUF6456"/>
    <property type="match status" value="1"/>
</dbReference>
<dbReference type="AlphaFoldDB" id="A0A7W6MN53"/>
<dbReference type="EMBL" id="JACIEM010000001">
    <property type="protein sequence ID" value="MBB4001575.1"/>
    <property type="molecule type" value="Genomic_DNA"/>
</dbReference>
<dbReference type="InterPro" id="IPR045599">
    <property type="entry name" value="DUF6456"/>
</dbReference>
<evidence type="ECO:0000313" key="4">
    <source>
        <dbReference type="Proteomes" id="UP000588647"/>
    </source>
</evidence>
<feature type="domain" description="DUF6456" evidence="2">
    <location>
        <begin position="42"/>
        <end position="164"/>
    </location>
</feature>
<name>A0A7W6MN53_9HYPH</name>
<accession>A0A7W6MN53</accession>
<evidence type="ECO:0000256" key="1">
    <source>
        <dbReference type="SAM" id="MobiDB-lite"/>
    </source>
</evidence>
<organism evidence="3 4">
    <name type="scientific">Aurantimonas endophytica</name>
    <dbReference type="NCBI Taxonomy" id="1522175"/>
    <lineage>
        <taxon>Bacteria</taxon>
        <taxon>Pseudomonadati</taxon>
        <taxon>Pseudomonadota</taxon>
        <taxon>Alphaproteobacteria</taxon>
        <taxon>Hyphomicrobiales</taxon>
        <taxon>Aurantimonadaceae</taxon>
        <taxon>Aurantimonas</taxon>
    </lineage>
</organism>
<keyword evidence="4" id="KW-1185">Reference proteome</keyword>
<dbReference type="Proteomes" id="UP000588647">
    <property type="component" value="Unassembled WGS sequence"/>
</dbReference>
<proteinExistence type="predicted"/>
<feature type="region of interest" description="Disordered" evidence="1">
    <location>
        <begin position="79"/>
        <end position="98"/>
    </location>
</feature>
<evidence type="ECO:0000259" key="2">
    <source>
        <dbReference type="Pfam" id="PF20057"/>
    </source>
</evidence>
<reference evidence="3 4" key="1">
    <citation type="submission" date="2020-08" db="EMBL/GenBank/DDBJ databases">
        <title>Genomic Encyclopedia of Type Strains, Phase IV (KMG-IV): sequencing the most valuable type-strain genomes for metagenomic binning, comparative biology and taxonomic classification.</title>
        <authorList>
            <person name="Goeker M."/>
        </authorList>
    </citation>
    <scope>NUCLEOTIDE SEQUENCE [LARGE SCALE GENOMIC DNA]</scope>
    <source>
        <strain evidence="3 4">DSM 103570</strain>
    </source>
</reference>
<comment type="caution">
    <text evidence="3">The sequence shown here is derived from an EMBL/GenBank/DDBJ whole genome shotgun (WGS) entry which is preliminary data.</text>
</comment>
<gene>
    <name evidence="3" type="ORF">GGR03_000622</name>
</gene>
<dbReference type="RefSeq" id="WP_183206087.1">
    <property type="nucleotide sequence ID" value="NZ_JAAAMM010000001.1"/>
</dbReference>
<evidence type="ECO:0000313" key="3">
    <source>
        <dbReference type="EMBL" id="MBB4001575.1"/>
    </source>
</evidence>
<protein>
    <recommendedName>
        <fullName evidence="2">DUF6456 domain-containing protein</fullName>
    </recommendedName>
</protein>